<accession>A0A2A6CDM5</accession>
<evidence type="ECO:0000313" key="4">
    <source>
        <dbReference type="EnsemblMetazoa" id="PPA12185.1"/>
    </source>
</evidence>
<dbReference type="SMART" id="SM00298">
    <property type="entry name" value="CHROMO"/>
    <property type="match status" value="1"/>
</dbReference>
<evidence type="ECO:0000256" key="3">
    <source>
        <dbReference type="SAM" id="MobiDB-lite"/>
    </source>
</evidence>
<dbReference type="OrthoDB" id="433924at2759"/>
<comment type="subcellular location">
    <subcellularLocation>
        <location evidence="1">Nucleus</location>
    </subcellularLocation>
</comment>
<gene>
    <name evidence="4" type="primary">WBGene00101739</name>
</gene>
<dbReference type="InterPro" id="IPR051219">
    <property type="entry name" value="Heterochromatin_chromo-domain"/>
</dbReference>
<dbReference type="GO" id="GO:0031507">
    <property type="term" value="P:heterochromatin formation"/>
    <property type="evidence" value="ECO:0000318"/>
    <property type="project" value="GO_Central"/>
</dbReference>
<protein>
    <submittedName>
        <fullName evidence="4">Chromo domain-containing protein</fullName>
    </submittedName>
</protein>
<dbReference type="GO" id="GO:0003682">
    <property type="term" value="F:chromatin binding"/>
    <property type="evidence" value="ECO:0000318"/>
    <property type="project" value="GO_Central"/>
</dbReference>
<keyword evidence="5" id="KW-1185">Reference proteome</keyword>
<evidence type="ECO:0000313" key="5">
    <source>
        <dbReference type="Proteomes" id="UP000005239"/>
    </source>
</evidence>
<dbReference type="Gene3D" id="2.40.50.40">
    <property type="match status" value="1"/>
</dbReference>
<sequence>MGRRTSSNKRAASESSGSESDPEYIVEAILDKRTKKGQVEYLIKWEGYDDPEENTWESDVSGCREKVAEFENNQKSNGTPSTRKGTAASTPVSAKATPTSSRRSAAAKKDQTPESEDEEVEEEESTPPRGSKRKVTTPTSTSAKKPSRASILASPTKKAREDGPSSTKSPRNAAPKVLHSICGLCRTSNGGKGCLAKYKDGSSQVVSLRAAFDQWPEQFFTFIEKETKISN</sequence>
<dbReference type="AlphaFoldDB" id="A0A2A6CDM5"/>
<evidence type="ECO:0000256" key="1">
    <source>
        <dbReference type="ARBA" id="ARBA00004123"/>
    </source>
</evidence>
<proteinExistence type="predicted"/>
<dbReference type="SUPFAM" id="SSF54160">
    <property type="entry name" value="Chromo domain-like"/>
    <property type="match status" value="1"/>
</dbReference>
<dbReference type="InterPro" id="IPR023780">
    <property type="entry name" value="Chromo_domain"/>
</dbReference>
<feature type="compositionally biased region" description="Polar residues" evidence="3">
    <location>
        <begin position="71"/>
        <end position="92"/>
    </location>
</feature>
<dbReference type="InterPro" id="IPR016197">
    <property type="entry name" value="Chromo-like_dom_sf"/>
</dbReference>
<dbReference type="GO" id="GO:0005634">
    <property type="term" value="C:nucleus"/>
    <property type="evidence" value="ECO:0007669"/>
    <property type="project" value="UniProtKB-SubCell"/>
</dbReference>
<dbReference type="Pfam" id="PF00385">
    <property type="entry name" value="Chromo"/>
    <property type="match status" value="1"/>
</dbReference>
<dbReference type="InterPro" id="IPR000953">
    <property type="entry name" value="Chromo/chromo_shadow_dom"/>
</dbReference>
<dbReference type="Proteomes" id="UP000005239">
    <property type="component" value="Unassembled WGS sequence"/>
</dbReference>
<feature type="region of interest" description="Disordered" evidence="3">
    <location>
        <begin position="47"/>
        <end position="176"/>
    </location>
</feature>
<reference evidence="4" key="2">
    <citation type="submission" date="2022-06" db="UniProtKB">
        <authorList>
            <consortium name="EnsemblMetazoa"/>
        </authorList>
    </citation>
    <scope>IDENTIFICATION</scope>
    <source>
        <strain evidence="4">PS312</strain>
    </source>
</reference>
<feature type="region of interest" description="Disordered" evidence="3">
    <location>
        <begin position="1"/>
        <end position="23"/>
    </location>
</feature>
<feature type="compositionally biased region" description="Low complexity" evidence="3">
    <location>
        <begin position="93"/>
        <end position="104"/>
    </location>
</feature>
<dbReference type="GO" id="GO:0005721">
    <property type="term" value="C:pericentric heterochromatin"/>
    <property type="evidence" value="ECO:0000318"/>
    <property type="project" value="GO_Central"/>
</dbReference>
<dbReference type="PROSITE" id="PS50013">
    <property type="entry name" value="CHROMO_2"/>
    <property type="match status" value="1"/>
</dbReference>
<keyword evidence="2" id="KW-0539">Nucleus</keyword>
<dbReference type="CDD" id="cd00024">
    <property type="entry name" value="CD_CSD"/>
    <property type="match status" value="1"/>
</dbReference>
<dbReference type="PANTHER" id="PTHR22812">
    <property type="entry name" value="CHROMOBOX PROTEIN"/>
    <property type="match status" value="1"/>
</dbReference>
<feature type="compositionally biased region" description="Polar residues" evidence="3">
    <location>
        <begin position="8"/>
        <end position="19"/>
    </location>
</feature>
<dbReference type="EnsemblMetazoa" id="PPA12185.1">
    <property type="protein sequence ID" value="PPA12185.1"/>
    <property type="gene ID" value="WBGene00101739"/>
</dbReference>
<accession>A0A8R1YAG1</accession>
<name>A0A2A6CDM5_PRIPA</name>
<evidence type="ECO:0000256" key="2">
    <source>
        <dbReference type="ARBA" id="ARBA00023242"/>
    </source>
</evidence>
<feature type="compositionally biased region" description="Acidic residues" evidence="3">
    <location>
        <begin position="113"/>
        <end position="125"/>
    </location>
</feature>
<reference evidence="5" key="1">
    <citation type="journal article" date="2008" name="Nat. Genet.">
        <title>The Pristionchus pacificus genome provides a unique perspective on nematode lifestyle and parasitism.</title>
        <authorList>
            <person name="Dieterich C."/>
            <person name="Clifton S.W."/>
            <person name="Schuster L.N."/>
            <person name="Chinwalla A."/>
            <person name="Delehaunty K."/>
            <person name="Dinkelacker I."/>
            <person name="Fulton L."/>
            <person name="Fulton R."/>
            <person name="Godfrey J."/>
            <person name="Minx P."/>
            <person name="Mitreva M."/>
            <person name="Roeseler W."/>
            <person name="Tian H."/>
            <person name="Witte H."/>
            <person name="Yang S.P."/>
            <person name="Wilson R.K."/>
            <person name="Sommer R.J."/>
        </authorList>
    </citation>
    <scope>NUCLEOTIDE SEQUENCE [LARGE SCALE GENOMIC DNA]</scope>
    <source>
        <strain evidence="5">PS312</strain>
    </source>
</reference>
<organism evidence="4 5">
    <name type="scientific">Pristionchus pacificus</name>
    <name type="common">Parasitic nematode worm</name>
    <dbReference type="NCBI Taxonomy" id="54126"/>
    <lineage>
        <taxon>Eukaryota</taxon>
        <taxon>Metazoa</taxon>
        <taxon>Ecdysozoa</taxon>
        <taxon>Nematoda</taxon>
        <taxon>Chromadorea</taxon>
        <taxon>Rhabditida</taxon>
        <taxon>Rhabditina</taxon>
        <taxon>Diplogasteromorpha</taxon>
        <taxon>Diplogasteroidea</taxon>
        <taxon>Neodiplogasteridae</taxon>
        <taxon>Pristionchus</taxon>
    </lineage>
</organism>